<dbReference type="PROSITE" id="PS50902">
    <property type="entry name" value="FLAVODOXIN_LIKE"/>
    <property type="match status" value="1"/>
</dbReference>
<reference evidence="4 5" key="1">
    <citation type="submission" date="2012-01" db="EMBL/GenBank/DDBJ databases">
        <title>Complete sequence of chromosome of Clostridium pasteurianum BC1.</title>
        <authorList>
            <consortium name="US DOE Joint Genome Institute"/>
            <person name="Lucas S."/>
            <person name="Han J."/>
            <person name="Lapidus A."/>
            <person name="Cheng J.-F."/>
            <person name="Goodwin L."/>
            <person name="Pitluck S."/>
            <person name="Peters L."/>
            <person name="Mikhailova N."/>
            <person name="Teshima H."/>
            <person name="Detter J.C."/>
            <person name="Han C."/>
            <person name="Tapia R."/>
            <person name="Land M."/>
            <person name="Hauser L."/>
            <person name="Kyrpides N."/>
            <person name="Ivanova N."/>
            <person name="Pagani I."/>
            <person name="Dunn J."/>
            <person name="Taghavi S."/>
            <person name="Francis A."/>
            <person name="van der Lelie D."/>
            <person name="Woyke T."/>
        </authorList>
    </citation>
    <scope>NUCLEOTIDE SEQUENCE [LARGE SCALE GENOMIC DNA]</scope>
    <source>
        <strain evidence="4 5">BC1</strain>
    </source>
</reference>
<sequence length="221" mass="24055">MKKIILILLSFMLVLSTVACTNNSNKSSATGQNKNTSTNVTESGTSNSSTGDKSNSNGSASAKTNEGSKKILIAYFSQTGTTKKAAERIQELTKGDIFEIKTATPYPEDYQKLADATKKEKDENARPKLATKVENMDDYDVIFVGYPIWWHTAPMAIDTFLESYNLSGKTIVPFCTSSSSDIKESMGAINTFGAKANILEGLTANNLNDIEPWLKKIGIIK</sequence>
<dbReference type="KEGG" id="cpas:Clopa_3554"/>
<dbReference type="GO" id="GO:0010181">
    <property type="term" value="F:FMN binding"/>
    <property type="evidence" value="ECO:0007669"/>
    <property type="project" value="InterPro"/>
</dbReference>
<dbReference type="eggNOG" id="COG0716">
    <property type="taxonomic scope" value="Bacteria"/>
</dbReference>
<dbReference type="AlphaFoldDB" id="R4KCR9"/>
<feature type="chain" id="PRO_5039382622" evidence="2">
    <location>
        <begin position="22"/>
        <end position="221"/>
    </location>
</feature>
<evidence type="ECO:0000313" key="5">
    <source>
        <dbReference type="Proteomes" id="UP000013523"/>
    </source>
</evidence>
<gene>
    <name evidence="4" type="ORF">Clopa_3554</name>
</gene>
<dbReference type="Proteomes" id="UP000013523">
    <property type="component" value="Chromosome"/>
</dbReference>
<dbReference type="PANTHER" id="PTHR39201:SF1">
    <property type="entry name" value="FLAVODOXIN-LIKE DOMAIN-CONTAINING PROTEIN"/>
    <property type="match status" value="1"/>
</dbReference>
<feature type="region of interest" description="Disordered" evidence="1">
    <location>
        <begin position="24"/>
        <end position="63"/>
    </location>
</feature>
<dbReference type="HOGENOM" id="CLU_068890_0_1_9"/>
<dbReference type="STRING" id="86416.Clopa_3554"/>
<organism evidence="4 5">
    <name type="scientific">Clostridium pasteurianum BC1</name>
    <dbReference type="NCBI Taxonomy" id="86416"/>
    <lineage>
        <taxon>Bacteria</taxon>
        <taxon>Bacillati</taxon>
        <taxon>Bacillota</taxon>
        <taxon>Clostridia</taxon>
        <taxon>Eubacteriales</taxon>
        <taxon>Clostridiaceae</taxon>
        <taxon>Clostridium</taxon>
    </lineage>
</organism>
<keyword evidence="5" id="KW-1185">Reference proteome</keyword>
<dbReference type="PROSITE" id="PS51257">
    <property type="entry name" value="PROKAR_LIPOPROTEIN"/>
    <property type="match status" value="1"/>
</dbReference>
<feature type="signal peptide" evidence="2">
    <location>
        <begin position="1"/>
        <end position="21"/>
    </location>
</feature>
<dbReference type="EMBL" id="CP003261">
    <property type="protein sequence ID" value="AGK98339.1"/>
    <property type="molecule type" value="Genomic_DNA"/>
</dbReference>
<evidence type="ECO:0000256" key="2">
    <source>
        <dbReference type="SAM" id="SignalP"/>
    </source>
</evidence>
<dbReference type="OrthoDB" id="9806505at2"/>
<accession>R4KCR9</accession>
<dbReference type="Pfam" id="PF12682">
    <property type="entry name" value="Flavodoxin_4"/>
    <property type="match status" value="1"/>
</dbReference>
<name>R4KCR9_CLOPA</name>
<protein>
    <submittedName>
        <fullName evidence="4">Flavodoxin</fullName>
    </submittedName>
</protein>
<keyword evidence="2" id="KW-0732">Signal</keyword>
<feature type="domain" description="Flavodoxin-like" evidence="3">
    <location>
        <begin position="71"/>
        <end position="221"/>
    </location>
</feature>
<dbReference type="PATRIC" id="fig|86416.3.peg.3554"/>
<dbReference type="Gene3D" id="3.40.50.360">
    <property type="match status" value="1"/>
</dbReference>
<evidence type="ECO:0000259" key="3">
    <source>
        <dbReference type="PROSITE" id="PS50902"/>
    </source>
</evidence>
<proteinExistence type="predicted"/>
<dbReference type="GO" id="GO:0016651">
    <property type="term" value="F:oxidoreductase activity, acting on NAD(P)H"/>
    <property type="evidence" value="ECO:0007669"/>
    <property type="project" value="UniProtKB-ARBA"/>
</dbReference>
<dbReference type="InterPro" id="IPR008254">
    <property type="entry name" value="Flavodoxin/NO_synth"/>
</dbReference>
<dbReference type="SUPFAM" id="SSF52218">
    <property type="entry name" value="Flavoproteins"/>
    <property type="match status" value="1"/>
</dbReference>
<dbReference type="PANTHER" id="PTHR39201">
    <property type="entry name" value="EXPORTED PROTEIN-RELATED"/>
    <property type="match status" value="1"/>
</dbReference>
<evidence type="ECO:0000313" key="4">
    <source>
        <dbReference type="EMBL" id="AGK98339.1"/>
    </source>
</evidence>
<dbReference type="InterPro" id="IPR029039">
    <property type="entry name" value="Flavoprotein-like_sf"/>
</dbReference>
<evidence type="ECO:0000256" key="1">
    <source>
        <dbReference type="SAM" id="MobiDB-lite"/>
    </source>
</evidence>